<accession>A0ABN9TSQ4</accession>
<reference evidence="2" key="1">
    <citation type="submission" date="2023-10" db="EMBL/GenBank/DDBJ databases">
        <authorList>
            <person name="Chen Y."/>
            <person name="Shah S."/>
            <person name="Dougan E. K."/>
            <person name="Thang M."/>
            <person name="Chan C."/>
        </authorList>
    </citation>
    <scope>NUCLEOTIDE SEQUENCE [LARGE SCALE GENOMIC DNA]</scope>
</reference>
<comment type="caution">
    <text evidence="2">The sequence shown here is derived from an EMBL/GenBank/DDBJ whole genome shotgun (WGS) entry which is preliminary data.</text>
</comment>
<dbReference type="Proteomes" id="UP001189429">
    <property type="component" value="Unassembled WGS sequence"/>
</dbReference>
<name>A0ABN9TSQ4_9DINO</name>
<gene>
    <name evidence="2" type="ORF">PCOR1329_LOCUS41585</name>
</gene>
<sequence length="258" mass="27627">MGVEDVHDVGDGTPLYKLFSPEDWALHSLRCELFLLAAAYKKDVDDPERPGIHEDHITFYFGKYFKKSLVPKHYGKDSLADLLTMVKDTVSVDPENGVLTLKVEDDKPADYFLKKQEENRRERQRRIDAGDETARLDFSALTKQKEQAEKQAAARAQAAQAAPQAPAAAATMKAPWKTPAAAATMKAPLKTPAAAAGAATGAAPAAKAPVPTGKMVAPKGQGKGAAPWQQGGSKAWQGQGPKGGGKAWQPGKQGGKKW</sequence>
<organism evidence="2 3">
    <name type="scientific">Prorocentrum cordatum</name>
    <dbReference type="NCBI Taxonomy" id="2364126"/>
    <lineage>
        <taxon>Eukaryota</taxon>
        <taxon>Sar</taxon>
        <taxon>Alveolata</taxon>
        <taxon>Dinophyceae</taxon>
        <taxon>Prorocentrales</taxon>
        <taxon>Prorocentraceae</taxon>
        <taxon>Prorocentrum</taxon>
    </lineage>
</organism>
<feature type="region of interest" description="Disordered" evidence="1">
    <location>
        <begin position="202"/>
        <end position="258"/>
    </location>
</feature>
<keyword evidence="3" id="KW-1185">Reference proteome</keyword>
<dbReference type="EMBL" id="CAUYUJ010015002">
    <property type="protein sequence ID" value="CAK0848694.1"/>
    <property type="molecule type" value="Genomic_DNA"/>
</dbReference>
<protein>
    <recommendedName>
        <fullName evidence="4">HTH OST-type domain-containing protein</fullName>
    </recommendedName>
</protein>
<evidence type="ECO:0000256" key="1">
    <source>
        <dbReference type="SAM" id="MobiDB-lite"/>
    </source>
</evidence>
<evidence type="ECO:0000313" key="2">
    <source>
        <dbReference type="EMBL" id="CAK0848694.1"/>
    </source>
</evidence>
<evidence type="ECO:0008006" key="4">
    <source>
        <dbReference type="Google" id="ProtNLM"/>
    </source>
</evidence>
<proteinExistence type="predicted"/>
<evidence type="ECO:0000313" key="3">
    <source>
        <dbReference type="Proteomes" id="UP001189429"/>
    </source>
</evidence>